<dbReference type="InterPro" id="IPR003591">
    <property type="entry name" value="Leu-rich_rpt_typical-subtyp"/>
</dbReference>
<dbReference type="Pfam" id="PF00560">
    <property type="entry name" value="LRR_1"/>
    <property type="match status" value="1"/>
</dbReference>
<evidence type="ECO:0008006" key="6">
    <source>
        <dbReference type="Google" id="ProtNLM"/>
    </source>
</evidence>
<protein>
    <recommendedName>
        <fullName evidence="6">Leucine rich repeat containing 63</fullName>
    </recommendedName>
</protein>
<dbReference type="InterPro" id="IPR001611">
    <property type="entry name" value="Leu-rich_rpt"/>
</dbReference>
<dbReference type="Ensembl" id="ENSCAFT00030042753.1">
    <property type="protein sequence ID" value="ENSCAFP00030037303.1"/>
    <property type="gene ID" value="ENSCAFG00030023261.1"/>
</dbReference>
<feature type="region of interest" description="Disordered" evidence="3">
    <location>
        <begin position="1"/>
        <end position="35"/>
    </location>
</feature>
<name>A0A8C0PMQ3_CANLF</name>
<dbReference type="InterPro" id="IPR050216">
    <property type="entry name" value="LRR_domain-containing"/>
</dbReference>
<dbReference type="AlphaFoldDB" id="A0A8C0PMQ3"/>
<dbReference type="SMART" id="SM00369">
    <property type="entry name" value="LRR_TYP"/>
    <property type="match status" value="4"/>
</dbReference>
<dbReference type="Gene3D" id="3.80.10.10">
    <property type="entry name" value="Ribonuclease Inhibitor"/>
    <property type="match status" value="1"/>
</dbReference>
<dbReference type="PANTHER" id="PTHR48051">
    <property type="match status" value="1"/>
</dbReference>
<proteinExistence type="predicted"/>
<dbReference type="Proteomes" id="UP000694429">
    <property type="component" value="Chromosome 22"/>
</dbReference>
<dbReference type="PROSITE" id="PS51450">
    <property type="entry name" value="LRR"/>
    <property type="match status" value="3"/>
</dbReference>
<dbReference type="PANTHER" id="PTHR48051:SF1">
    <property type="entry name" value="RAS SUPPRESSOR PROTEIN 1"/>
    <property type="match status" value="1"/>
</dbReference>
<reference evidence="4" key="1">
    <citation type="submission" date="2019-03" db="EMBL/GenBank/DDBJ databases">
        <authorList>
            <person name="Warren W.C."/>
            <person name="Johnson G.S."/>
        </authorList>
    </citation>
    <scope>NUCLEOTIDE SEQUENCE [LARGE SCALE GENOMIC DNA]</scope>
    <source>
        <strain evidence="4">Basenji</strain>
    </source>
</reference>
<keyword evidence="1" id="KW-0433">Leucine-rich repeat</keyword>
<dbReference type="Pfam" id="PF13855">
    <property type="entry name" value="LRR_8"/>
    <property type="match status" value="1"/>
</dbReference>
<evidence type="ECO:0000313" key="5">
    <source>
        <dbReference type="Proteomes" id="UP000694429"/>
    </source>
</evidence>
<organism evidence="4 5">
    <name type="scientific">Canis lupus familiaris</name>
    <name type="common">Dog</name>
    <name type="synonym">Canis familiaris</name>
    <dbReference type="NCBI Taxonomy" id="9615"/>
    <lineage>
        <taxon>Eukaryota</taxon>
        <taxon>Metazoa</taxon>
        <taxon>Chordata</taxon>
        <taxon>Craniata</taxon>
        <taxon>Vertebrata</taxon>
        <taxon>Euteleostomi</taxon>
        <taxon>Mammalia</taxon>
        <taxon>Eutheria</taxon>
        <taxon>Laurasiatheria</taxon>
        <taxon>Carnivora</taxon>
        <taxon>Caniformia</taxon>
        <taxon>Canidae</taxon>
        <taxon>Canis</taxon>
    </lineage>
</organism>
<accession>A0A8C0PMQ3</accession>
<evidence type="ECO:0000313" key="4">
    <source>
        <dbReference type="Ensembl" id="ENSCAFP00030037303.1"/>
    </source>
</evidence>
<evidence type="ECO:0000256" key="3">
    <source>
        <dbReference type="SAM" id="MobiDB-lite"/>
    </source>
</evidence>
<dbReference type="SUPFAM" id="SSF52058">
    <property type="entry name" value="L domain-like"/>
    <property type="match status" value="1"/>
</dbReference>
<dbReference type="InterPro" id="IPR032675">
    <property type="entry name" value="LRR_dom_sf"/>
</dbReference>
<keyword evidence="2" id="KW-0677">Repeat</keyword>
<evidence type="ECO:0000256" key="2">
    <source>
        <dbReference type="ARBA" id="ARBA00022737"/>
    </source>
</evidence>
<sequence length="585" mass="66251">MQNHPQLLRRPLPPKLPKLPLSKKKVPTAKTGKTEPKHVKFTHDETTLIQRRKTSFPDVVSGDQSQALVNIQNLFLDHYIQERVTTISISRKSKKSASWHIPETATGSIFFPSSHSASSRIFGKETSQMKISRKSKEAASKITNIYFGDMFKDILILSGPSSTTSQAITPKHKKVGSEYLISSKDKTYTFKQQLVGPRAIVPSPVPRLMHVKTERWWSPQFKEKTAVILSITHFPGLISIPSPVLPRKPHRQSLLETQVTESENLESAPRQITPSLSEGIIKSKNQEDSQAHVIHGGGLKTINVTRYETIITMTNFAIVNCQIYGRNALKLKGFFLMNCPDLTPLASQLIYLNLSFNDISHFPTEVFCLKNLQILLLRNNPIKEIPSEIQQLKFLRIFSIAFNLITTLPPGLFSLSHLEELDISYNSIDSIPNEIQKLRSLEKLNVDGNDLTSFPPAILKLNLKKIQFENTYTHPILWKENSLNSPQHLTQLTSFFFLKNNLHKHYDTIPVEIQKLLKCTSRCEWCNGPKFGEGFQVIRSYDVSGATHLPVLFHVCSSSCYRKVKESSFFSENIPSGIILNSELI</sequence>
<evidence type="ECO:0000256" key="1">
    <source>
        <dbReference type="ARBA" id="ARBA00022614"/>
    </source>
</evidence>
<reference evidence="4" key="2">
    <citation type="submission" date="2025-08" db="UniProtKB">
        <authorList>
            <consortium name="Ensembl"/>
        </authorList>
    </citation>
    <scope>IDENTIFICATION</scope>
</reference>